<dbReference type="InterPro" id="IPR033449">
    <property type="entry name" value="Rit1_N"/>
</dbReference>
<keyword evidence="3" id="KW-0808">Transferase</keyword>
<dbReference type="AlphaFoldDB" id="C8VDH2"/>
<dbReference type="Pfam" id="PF17184">
    <property type="entry name" value="Rit1_C"/>
    <property type="match status" value="1"/>
</dbReference>
<dbReference type="GO" id="GO:0016763">
    <property type="term" value="F:pentosyltransferase activity"/>
    <property type="evidence" value="ECO:0000318"/>
    <property type="project" value="GO_Central"/>
</dbReference>
<protein>
    <submittedName>
        <fullName evidence="3">tRNA a64-2'-o-ribosylphosphate transferase (AFU_orthologue AFUA_5G08280)</fullName>
    </submittedName>
</protein>
<proteinExistence type="predicted"/>
<reference evidence="4" key="1">
    <citation type="journal article" date="2005" name="Nature">
        <title>Sequencing of Aspergillus nidulans and comparative analysis with A. fumigatus and A. oryzae.</title>
        <authorList>
            <person name="Galagan J.E."/>
            <person name="Calvo S.E."/>
            <person name="Cuomo C."/>
            <person name="Ma L.J."/>
            <person name="Wortman J.R."/>
            <person name="Batzoglou S."/>
            <person name="Lee S.I."/>
            <person name="Basturkmen M."/>
            <person name="Spevak C.C."/>
            <person name="Clutterbuck J."/>
            <person name="Kapitonov V."/>
            <person name="Jurka J."/>
            <person name="Scazzocchio C."/>
            <person name="Farman M."/>
            <person name="Butler J."/>
            <person name="Purcell S."/>
            <person name="Harris S."/>
            <person name="Braus G.H."/>
            <person name="Draht O."/>
            <person name="Busch S."/>
            <person name="D'Enfert C."/>
            <person name="Bouchier C."/>
            <person name="Goldman G.H."/>
            <person name="Bell-Pedersen D."/>
            <person name="Griffiths-Jones S."/>
            <person name="Doonan J.H."/>
            <person name="Yu J."/>
            <person name="Vienken K."/>
            <person name="Pain A."/>
            <person name="Freitag M."/>
            <person name="Selker E.U."/>
            <person name="Archer D.B."/>
            <person name="Penalva M.A."/>
            <person name="Oakley B.R."/>
            <person name="Momany M."/>
            <person name="Tanaka T."/>
            <person name="Kumagai T."/>
            <person name="Asai K."/>
            <person name="Machida M."/>
            <person name="Nierman W.C."/>
            <person name="Denning D.W."/>
            <person name="Caddick M."/>
            <person name="Hynes M."/>
            <person name="Paoletti M."/>
            <person name="Fischer R."/>
            <person name="Miller B."/>
            <person name="Dyer P."/>
            <person name="Sachs M.S."/>
            <person name="Osmani S.A."/>
            <person name="Birren B.W."/>
        </authorList>
    </citation>
    <scope>NUCLEOTIDE SEQUENCE [LARGE SCALE GENOMIC DNA]</scope>
    <source>
        <strain evidence="4">FGSC A4 / ATCC 38163 / CBS 112.46 / NRRL 194 / M139</strain>
    </source>
</reference>
<dbReference type="InterPro" id="IPR007306">
    <property type="entry name" value="Rit1"/>
</dbReference>
<dbReference type="OrthoDB" id="45256at2759"/>
<dbReference type="RefSeq" id="XP_680978.2">
    <property type="nucleotide sequence ID" value="XM_675886.2"/>
</dbReference>
<dbReference type="eggNOG" id="KOG2634">
    <property type="taxonomic scope" value="Eukaryota"/>
</dbReference>
<dbReference type="GeneID" id="2869637"/>
<dbReference type="PANTHER" id="PTHR31811">
    <property type="entry name" value="TRNA A64-2'-O-RIBOSYLPHOSPHATE TRANSFERASE"/>
    <property type="match status" value="1"/>
</dbReference>
<feature type="domain" description="Rit1 N-terminal" evidence="2">
    <location>
        <begin position="33"/>
        <end position="289"/>
    </location>
</feature>
<dbReference type="InParanoid" id="C8VDH2"/>
<gene>
    <name evidence="3" type="ORF">ANIA_07709</name>
</gene>
<dbReference type="Proteomes" id="UP000000560">
    <property type="component" value="Chromosome IV"/>
</dbReference>
<dbReference type="KEGG" id="ani:ANIA_07709"/>
<dbReference type="PIRSF" id="PIRSF007747">
    <property type="entry name" value="Ribosyl_Ptfrase"/>
    <property type="match status" value="1"/>
</dbReference>
<dbReference type="GO" id="GO:0019988">
    <property type="term" value="P:charged-tRNA amino acid modification"/>
    <property type="evidence" value="ECO:0000318"/>
    <property type="project" value="GO_Central"/>
</dbReference>
<organism evidence="3 4">
    <name type="scientific">Emericella nidulans (strain FGSC A4 / ATCC 38163 / CBS 112.46 / NRRL 194 / M139)</name>
    <name type="common">Aspergillus nidulans</name>
    <dbReference type="NCBI Taxonomy" id="227321"/>
    <lineage>
        <taxon>Eukaryota</taxon>
        <taxon>Fungi</taxon>
        <taxon>Dikarya</taxon>
        <taxon>Ascomycota</taxon>
        <taxon>Pezizomycotina</taxon>
        <taxon>Eurotiomycetes</taxon>
        <taxon>Eurotiomycetidae</taxon>
        <taxon>Eurotiales</taxon>
        <taxon>Aspergillaceae</taxon>
        <taxon>Aspergillus</taxon>
        <taxon>Aspergillus subgen. Nidulantes</taxon>
    </lineage>
</organism>
<keyword evidence="4" id="KW-1185">Reference proteome</keyword>
<accession>C8VDH2</accession>
<dbReference type="FunCoup" id="C8VDH2">
    <property type="interactions" value="45"/>
</dbReference>
<evidence type="ECO:0000313" key="4">
    <source>
        <dbReference type="Proteomes" id="UP000000560"/>
    </source>
</evidence>
<evidence type="ECO:0000259" key="2">
    <source>
        <dbReference type="Pfam" id="PF17184"/>
    </source>
</evidence>
<dbReference type="InterPro" id="IPR033421">
    <property type="entry name" value="Rit1_DUSP-like"/>
</dbReference>
<dbReference type="Pfam" id="PF04179">
    <property type="entry name" value="Init_tRNA_PT"/>
    <property type="match status" value="1"/>
</dbReference>
<evidence type="ECO:0000313" key="3">
    <source>
        <dbReference type="EMBL" id="CBF79950.1"/>
    </source>
</evidence>
<dbReference type="EMBL" id="BN001304">
    <property type="protein sequence ID" value="CBF79950.1"/>
    <property type="molecule type" value="Genomic_DNA"/>
</dbReference>
<dbReference type="PANTHER" id="PTHR31811:SF0">
    <property type="entry name" value="TRNA A64-2'-O-RIBOSYLPHOSPHATE TRANSFERASE"/>
    <property type="match status" value="1"/>
</dbReference>
<dbReference type="GO" id="GO:0043399">
    <property type="term" value="F:tRNA adenosine(64)-2'-O-ribosylphosphate transferase activity"/>
    <property type="evidence" value="ECO:0007669"/>
    <property type="project" value="InterPro"/>
</dbReference>
<reference evidence="4" key="2">
    <citation type="journal article" date="2009" name="Fungal Genet. Biol.">
        <title>The 2008 update of the Aspergillus nidulans genome annotation: a community effort.</title>
        <authorList>
            <person name="Wortman J.R."/>
            <person name="Gilsenan J.M."/>
            <person name="Joardar V."/>
            <person name="Deegan J."/>
            <person name="Clutterbuck J."/>
            <person name="Andersen M.R."/>
            <person name="Archer D."/>
            <person name="Bencina M."/>
            <person name="Braus G."/>
            <person name="Coutinho P."/>
            <person name="von Dohren H."/>
            <person name="Doonan J."/>
            <person name="Driessen A.J."/>
            <person name="Durek P."/>
            <person name="Espeso E."/>
            <person name="Fekete E."/>
            <person name="Flipphi M."/>
            <person name="Estrada C.G."/>
            <person name="Geysens S."/>
            <person name="Goldman G."/>
            <person name="de Groot P.W."/>
            <person name="Hansen K."/>
            <person name="Harris S.D."/>
            <person name="Heinekamp T."/>
            <person name="Helmstaedt K."/>
            <person name="Henrissat B."/>
            <person name="Hofmann G."/>
            <person name="Homan T."/>
            <person name="Horio T."/>
            <person name="Horiuchi H."/>
            <person name="James S."/>
            <person name="Jones M."/>
            <person name="Karaffa L."/>
            <person name="Karanyi Z."/>
            <person name="Kato M."/>
            <person name="Keller N."/>
            <person name="Kelly D.E."/>
            <person name="Kiel J.A."/>
            <person name="Kim J.M."/>
            <person name="van der Klei I.J."/>
            <person name="Klis F.M."/>
            <person name="Kovalchuk A."/>
            <person name="Krasevec N."/>
            <person name="Kubicek C.P."/>
            <person name="Liu B."/>
            <person name="Maccabe A."/>
            <person name="Meyer V."/>
            <person name="Mirabito P."/>
            <person name="Miskei M."/>
            <person name="Mos M."/>
            <person name="Mullins J."/>
            <person name="Nelson D.R."/>
            <person name="Nielsen J."/>
            <person name="Oakley B.R."/>
            <person name="Osmani S.A."/>
            <person name="Pakula T."/>
            <person name="Paszewski A."/>
            <person name="Paulsen I."/>
            <person name="Pilsyk S."/>
            <person name="Pocsi I."/>
            <person name="Punt P.J."/>
            <person name="Ram A.F."/>
            <person name="Ren Q."/>
            <person name="Robellet X."/>
            <person name="Robson G."/>
            <person name="Seiboth B."/>
            <person name="van Solingen P."/>
            <person name="Specht T."/>
            <person name="Sun J."/>
            <person name="Taheri-Talesh N."/>
            <person name="Takeshita N."/>
            <person name="Ussery D."/>
            <person name="vanKuyk P.A."/>
            <person name="Visser H."/>
            <person name="van de Vondervoort P.J."/>
            <person name="de Vries R.P."/>
            <person name="Walton J."/>
            <person name="Xiang X."/>
            <person name="Xiong Y."/>
            <person name="Zeng A.P."/>
            <person name="Brandt B.W."/>
            <person name="Cornell M.J."/>
            <person name="van den Hondel C.A."/>
            <person name="Visser J."/>
            <person name="Oliver S.G."/>
            <person name="Turner G."/>
        </authorList>
    </citation>
    <scope>GENOME REANNOTATION</scope>
    <source>
        <strain evidence="4">FGSC A4 / ATCC 38163 / CBS 112.46 / NRRL 194 / M139</strain>
    </source>
</reference>
<dbReference type="HOGENOM" id="CLU_027654_1_1_1"/>
<evidence type="ECO:0000259" key="1">
    <source>
        <dbReference type="Pfam" id="PF04179"/>
    </source>
</evidence>
<name>C8VDH2_EMENI</name>
<dbReference type="OMA" id="PVFWANQ"/>
<sequence length="475" mass="52534">MGSVANSDFPVSVSALHFPSSEQLSVSQTLASLRRSALSVNNRLRSIEADAAFVREVADHYGLPLIANERCGSWYIPPDVKSGSAYFKSTDGHTGQWDFSFRRLNLQILPIARHHGGCIIVDSTRRGKLMPDALSKTIPIWCAVFNRALFPSETAYHSVELPPNYLGASEESQIEQRIDGFVHSLKSLKLDLDDLKQQLGKPIRIAWANRTYFHPTDLSKGEAYNLFVLCSASKRVHGAEISEGGYIQGAGDDSEAWAHGLTPAVFWAHKSTLLTRAEEDLPEVIADLMQESRKQGSGQQATLIAPSQNLYVSRTDPSLAANGLYDLVIDCNSSAETTEEKPKRLNLGCISSKQGGRDLRNHLDKVRDFVNLHLASSPSQSLLVMCESGKDLSAGTLLTIICLFYNDAGKLNRYQHYSNLTLTVVGEFVGPQTQPISKQFIRQRLAWIVSSKHDVNPSRSTLQSVNAFLMQRPDY</sequence>
<feature type="domain" description="Rit1 DUSP-like" evidence="1">
    <location>
        <begin position="344"/>
        <end position="469"/>
    </location>
</feature>
<dbReference type="STRING" id="227321.C8VDH2"/>